<dbReference type="Pfam" id="PF18511">
    <property type="entry name" value="F-box_5"/>
    <property type="match status" value="1"/>
</dbReference>
<dbReference type="CDD" id="cd22159">
    <property type="entry name" value="F-box_AtTIR1-like"/>
    <property type="match status" value="1"/>
</dbReference>
<protein>
    <recommendedName>
        <fullName evidence="1">COI1 F-box domain-containing protein</fullName>
    </recommendedName>
</protein>
<evidence type="ECO:0000313" key="2">
    <source>
        <dbReference type="EMBL" id="PWA93657.1"/>
    </source>
</evidence>
<dbReference type="Gene3D" id="1.20.1280.50">
    <property type="match status" value="1"/>
</dbReference>
<dbReference type="AlphaFoldDB" id="A0A2U1Q6N9"/>
<evidence type="ECO:0000259" key="1">
    <source>
        <dbReference type="Pfam" id="PF18511"/>
    </source>
</evidence>
<dbReference type="EMBL" id="PKPP01000370">
    <property type="protein sequence ID" value="PWA93657.1"/>
    <property type="molecule type" value="Genomic_DNA"/>
</dbReference>
<proteinExistence type="predicted"/>
<reference evidence="2 3" key="1">
    <citation type="journal article" date="2018" name="Mol. Plant">
        <title>The genome of Artemisia annua provides insight into the evolution of Asteraceae family and artemisinin biosynthesis.</title>
        <authorList>
            <person name="Shen Q."/>
            <person name="Zhang L."/>
            <person name="Liao Z."/>
            <person name="Wang S."/>
            <person name="Yan T."/>
            <person name="Shi P."/>
            <person name="Liu M."/>
            <person name="Fu X."/>
            <person name="Pan Q."/>
            <person name="Wang Y."/>
            <person name="Lv Z."/>
            <person name="Lu X."/>
            <person name="Zhang F."/>
            <person name="Jiang W."/>
            <person name="Ma Y."/>
            <person name="Chen M."/>
            <person name="Hao X."/>
            <person name="Li L."/>
            <person name="Tang Y."/>
            <person name="Lv G."/>
            <person name="Zhou Y."/>
            <person name="Sun X."/>
            <person name="Brodelius P.E."/>
            <person name="Rose J.K.C."/>
            <person name="Tang K."/>
        </authorList>
    </citation>
    <scope>NUCLEOTIDE SEQUENCE [LARGE SCALE GENOMIC DNA]</scope>
    <source>
        <strain evidence="3">cv. Huhao1</strain>
        <tissue evidence="2">Leaf</tissue>
    </source>
</reference>
<name>A0A2U1Q6N9_ARTAN</name>
<organism evidence="2 3">
    <name type="scientific">Artemisia annua</name>
    <name type="common">Sweet wormwood</name>
    <dbReference type="NCBI Taxonomy" id="35608"/>
    <lineage>
        <taxon>Eukaryota</taxon>
        <taxon>Viridiplantae</taxon>
        <taxon>Streptophyta</taxon>
        <taxon>Embryophyta</taxon>
        <taxon>Tracheophyta</taxon>
        <taxon>Spermatophyta</taxon>
        <taxon>Magnoliopsida</taxon>
        <taxon>eudicotyledons</taxon>
        <taxon>Gunneridae</taxon>
        <taxon>Pentapetalae</taxon>
        <taxon>asterids</taxon>
        <taxon>campanulids</taxon>
        <taxon>Asterales</taxon>
        <taxon>Asteraceae</taxon>
        <taxon>Asteroideae</taxon>
        <taxon>Anthemideae</taxon>
        <taxon>Artemisiinae</taxon>
        <taxon>Artemisia</taxon>
    </lineage>
</organism>
<sequence length="98" mass="11134">MDEHPKDSIDTIFSCVIPYINDGADRNSVSLVCRKWYELDCMTRRKQNETNTKQTQICWFPACFPACFPGCFPLFFLVSPLLTSTGGSSEISIELEDI</sequence>
<dbReference type="Proteomes" id="UP000245207">
    <property type="component" value="Unassembled WGS sequence"/>
</dbReference>
<feature type="domain" description="COI1 F-box" evidence="1">
    <location>
        <begin position="8"/>
        <end position="45"/>
    </location>
</feature>
<keyword evidence="3" id="KW-1185">Reference proteome</keyword>
<accession>A0A2U1Q6N9</accession>
<evidence type="ECO:0000313" key="3">
    <source>
        <dbReference type="Proteomes" id="UP000245207"/>
    </source>
</evidence>
<gene>
    <name evidence="2" type="ORF">CTI12_AA069150</name>
</gene>
<comment type="caution">
    <text evidence="2">The sequence shown here is derived from an EMBL/GenBank/DDBJ whole genome shotgun (WGS) entry which is preliminary data.</text>
</comment>
<dbReference type="InterPro" id="IPR041567">
    <property type="entry name" value="COI1_F-box"/>
</dbReference>